<feature type="binding site" evidence="15">
    <location>
        <position position="111"/>
    </location>
    <ligand>
        <name>DNA</name>
        <dbReference type="ChEBI" id="CHEBI:16991"/>
    </ligand>
</feature>
<dbReference type="GO" id="GO:0003684">
    <property type="term" value="F:damaged DNA binding"/>
    <property type="evidence" value="ECO:0007669"/>
    <property type="project" value="InterPro"/>
</dbReference>
<dbReference type="GO" id="GO:0008270">
    <property type="term" value="F:zinc ion binding"/>
    <property type="evidence" value="ECO:0007669"/>
    <property type="project" value="UniProtKB-UniRule"/>
</dbReference>
<dbReference type="SUPFAM" id="SSF81624">
    <property type="entry name" value="N-terminal domain of MutM-like DNA repair proteins"/>
    <property type="match status" value="1"/>
</dbReference>
<comment type="catalytic activity">
    <reaction evidence="14 15">
        <text>2'-deoxyribonucleotide-(2'-deoxyribose 5'-phosphate)-2'-deoxyribonucleotide-DNA = a 3'-end 2'-deoxyribonucleotide-(2,3-dehydro-2,3-deoxyribose 5'-phosphate)-DNA + a 5'-end 5'-phospho-2'-deoxyribonucleoside-DNA + H(+)</text>
        <dbReference type="Rhea" id="RHEA:66592"/>
        <dbReference type="Rhea" id="RHEA-COMP:13180"/>
        <dbReference type="Rhea" id="RHEA-COMP:16897"/>
        <dbReference type="Rhea" id="RHEA-COMP:17067"/>
        <dbReference type="ChEBI" id="CHEBI:15378"/>
        <dbReference type="ChEBI" id="CHEBI:136412"/>
        <dbReference type="ChEBI" id="CHEBI:157695"/>
        <dbReference type="ChEBI" id="CHEBI:167181"/>
        <dbReference type="EC" id="4.2.99.18"/>
    </reaction>
</comment>
<comment type="function">
    <text evidence="15">Involved in base excision repair of DNA damaged by oxidation or by mutagenic agents. Acts as DNA glycosylase that recognizes and removes damaged bases. Has a preference for oxidized purines, such as 7,8-dihydro-8-oxoguanine (8-oxoG). Has AP (apurinic/apyrimidinic) lyase activity and introduces nicks in the DNA strand. Cleaves the DNA backbone by beta-delta elimination to generate a single-strand break at the site of the removed base with both 3'- and 5'-phosphates.</text>
</comment>
<dbReference type="EMBL" id="DVFV01000017">
    <property type="protein sequence ID" value="HIQ90127.1"/>
    <property type="molecule type" value="Genomic_DNA"/>
</dbReference>
<dbReference type="Pfam" id="PF01149">
    <property type="entry name" value="Fapy_DNA_glyco"/>
    <property type="match status" value="1"/>
</dbReference>
<evidence type="ECO:0000256" key="12">
    <source>
        <dbReference type="ARBA" id="ARBA00023268"/>
    </source>
</evidence>
<dbReference type="SMART" id="SM01232">
    <property type="entry name" value="H2TH"/>
    <property type="match status" value="1"/>
</dbReference>
<evidence type="ECO:0000256" key="9">
    <source>
        <dbReference type="ARBA" id="ARBA00023125"/>
    </source>
</evidence>
<dbReference type="Pfam" id="PF06827">
    <property type="entry name" value="zf-FPG_IleRS"/>
    <property type="match status" value="1"/>
</dbReference>
<keyword evidence="5 15" id="KW-0227">DNA damage</keyword>
<evidence type="ECO:0000256" key="14">
    <source>
        <dbReference type="ARBA" id="ARBA00044632"/>
    </source>
</evidence>
<feature type="active site" description="Proton donor; for beta-elimination activity" evidence="15">
    <location>
        <position position="59"/>
    </location>
</feature>
<keyword evidence="12 15" id="KW-0511">Multifunctional enzyme</keyword>
<dbReference type="GO" id="GO:0006284">
    <property type="term" value="P:base-excision repair"/>
    <property type="evidence" value="ECO:0007669"/>
    <property type="project" value="InterPro"/>
</dbReference>
<dbReference type="GO" id="GO:0140078">
    <property type="term" value="F:class I DNA-(apurinic or apyrimidinic site) endonuclease activity"/>
    <property type="evidence" value="ECO:0007669"/>
    <property type="project" value="UniProtKB-EC"/>
</dbReference>
<comment type="subunit">
    <text evidence="3 15">Monomer.</text>
</comment>
<evidence type="ECO:0000256" key="5">
    <source>
        <dbReference type="ARBA" id="ARBA00022763"/>
    </source>
</evidence>
<comment type="cofactor">
    <cofactor evidence="15">
        <name>Zn(2+)</name>
        <dbReference type="ChEBI" id="CHEBI:29105"/>
    </cofactor>
    <text evidence="15">Binds 1 zinc ion per subunit.</text>
</comment>
<evidence type="ECO:0000259" key="16">
    <source>
        <dbReference type="PROSITE" id="PS51066"/>
    </source>
</evidence>
<dbReference type="AlphaFoldDB" id="A0A9D0ZPZ5"/>
<evidence type="ECO:0000256" key="3">
    <source>
        <dbReference type="ARBA" id="ARBA00011245"/>
    </source>
</evidence>
<organism evidence="18 19">
    <name type="scientific">Candidatus Coprosoma intestinipullorum</name>
    <dbReference type="NCBI Taxonomy" id="2840752"/>
    <lineage>
        <taxon>Bacteria</taxon>
        <taxon>Bacillati</taxon>
        <taxon>Bacillota</taxon>
        <taxon>Bacillota incertae sedis</taxon>
        <taxon>Candidatus Coprosoma</taxon>
    </lineage>
</organism>
<proteinExistence type="inferred from homology"/>
<keyword evidence="6 15" id="KW-0863">Zinc-finger</keyword>
<dbReference type="InterPro" id="IPR015887">
    <property type="entry name" value="DNA_glyclase_Znf_dom_DNA_BS"/>
</dbReference>
<evidence type="ECO:0000256" key="11">
    <source>
        <dbReference type="ARBA" id="ARBA00023239"/>
    </source>
</evidence>
<evidence type="ECO:0000256" key="2">
    <source>
        <dbReference type="ARBA" id="ARBA00009409"/>
    </source>
</evidence>
<evidence type="ECO:0000256" key="8">
    <source>
        <dbReference type="ARBA" id="ARBA00022833"/>
    </source>
</evidence>
<feature type="binding site" evidence="15">
    <location>
        <position position="152"/>
    </location>
    <ligand>
        <name>DNA</name>
        <dbReference type="ChEBI" id="CHEBI:16991"/>
    </ligand>
</feature>
<keyword evidence="11 15" id="KW-0456">Lyase</keyword>
<feature type="active site" description="Schiff-base intermediate with DNA" evidence="15">
    <location>
        <position position="2"/>
    </location>
</feature>
<keyword evidence="8 15" id="KW-0862">Zinc</keyword>
<evidence type="ECO:0000256" key="10">
    <source>
        <dbReference type="ARBA" id="ARBA00023204"/>
    </source>
</evidence>
<evidence type="ECO:0000256" key="13">
    <source>
        <dbReference type="ARBA" id="ARBA00023295"/>
    </source>
</evidence>
<dbReference type="EC" id="3.2.2.23" evidence="15"/>
<keyword evidence="4 15" id="KW-0479">Metal-binding</keyword>
<evidence type="ECO:0000256" key="1">
    <source>
        <dbReference type="ARBA" id="ARBA00001668"/>
    </source>
</evidence>
<dbReference type="GO" id="GO:0034039">
    <property type="term" value="F:8-oxo-7,8-dihydroguanine DNA N-glycosylase activity"/>
    <property type="evidence" value="ECO:0007669"/>
    <property type="project" value="TreeGrafter"/>
</dbReference>
<evidence type="ECO:0000259" key="17">
    <source>
        <dbReference type="PROSITE" id="PS51068"/>
    </source>
</evidence>
<dbReference type="HAMAP" id="MF_00103">
    <property type="entry name" value="Fapy_DNA_glycosyl"/>
    <property type="match status" value="1"/>
</dbReference>
<dbReference type="InterPro" id="IPR012319">
    <property type="entry name" value="FPG_cat"/>
</dbReference>
<dbReference type="NCBIfam" id="TIGR00577">
    <property type="entry name" value="fpg"/>
    <property type="match status" value="1"/>
</dbReference>
<evidence type="ECO:0000313" key="18">
    <source>
        <dbReference type="EMBL" id="HIQ90127.1"/>
    </source>
</evidence>
<comment type="similarity">
    <text evidence="2 15">Belongs to the FPG family.</text>
</comment>
<dbReference type="NCBIfam" id="NF002211">
    <property type="entry name" value="PRK01103.1"/>
    <property type="match status" value="1"/>
</dbReference>
<dbReference type="GO" id="GO:0003690">
    <property type="term" value="F:double-stranded DNA binding"/>
    <property type="evidence" value="ECO:0007669"/>
    <property type="project" value="UniProtKB-ARBA"/>
</dbReference>
<dbReference type="InterPro" id="IPR010663">
    <property type="entry name" value="Znf_FPG/IleRS"/>
</dbReference>
<dbReference type="InterPro" id="IPR015886">
    <property type="entry name" value="H2TH_FPG"/>
</dbReference>
<dbReference type="Gene3D" id="1.10.8.50">
    <property type="match status" value="1"/>
</dbReference>
<dbReference type="SUPFAM" id="SSF46946">
    <property type="entry name" value="S13-like H2TH domain"/>
    <property type="match status" value="1"/>
</dbReference>
<dbReference type="Gene3D" id="3.20.190.10">
    <property type="entry name" value="MutM-like, N-terminal"/>
    <property type="match status" value="1"/>
</dbReference>
<evidence type="ECO:0000256" key="6">
    <source>
        <dbReference type="ARBA" id="ARBA00022771"/>
    </source>
</evidence>
<dbReference type="SMART" id="SM00898">
    <property type="entry name" value="Fapy_DNA_glyco"/>
    <property type="match status" value="1"/>
</dbReference>
<dbReference type="InterPro" id="IPR035937">
    <property type="entry name" value="FPG_N"/>
</dbReference>
<evidence type="ECO:0000256" key="4">
    <source>
        <dbReference type="ARBA" id="ARBA00022723"/>
    </source>
</evidence>
<keyword evidence="7 15" id="KW-0378">Hydrolase</keyword>
<evidence type="ECO:0000256" key="15">
    <source>
        <dbReference type="HAMAP-Rule" id="MF_00103"/>
    </source>
</evidence>
<reference evidence="18" key="1">
    <citation type="submission" date="2020-10" db="EMBL/GenBank/DDBJ databases">
        <authorList>
            <person name="Gilroy R."/>
        </authorList>
    </citation>
    <scope>NUCLEOTIDE SEQUENCE</scope>
    <source>
        <strain evidence="18">CHK147-3167</strain>
    </source>
</reference>
<feature type="domain" description="FPG-type" evidence="16">
    <location>
        <begin position="237"/>
        <end position="269"/>
    </location>
</feature>
<dbReference type="Pfam" id="PF06831">
    <property type="entry name" value="H2TH"/>
    <property type="match status" value="1"/>
</dbReference>
<dbReference type="InterPro" id="IPR000214">
    <property type="entry name" value="Znf_DNA_glyclase/AP_lyase"/>
</dbReference>
<dbReference type="FunFam" id="3.20.190.10:FF:000001">
    <property type="entry name" value="Formamidopyrimidine-DNA glycosylase"/>
    <property type="match status" value="1"/>
</dbReference>
<reference evidence="18" key="2">
    <citation type="journal article" date="2021" name="PeerJ">
        <title>Extensive microbial diversity within the chicken gut microbiome revealed by metagenomics and culture.</title>
        <authorList>
            <person name="Gilroy R."/>
            <person name="Ravi A."/>
            <person name="Getino M."/>
            <person name="Pursley I."/>
            <person name="Horton D.L."/>
            <person name="Alikhan N.F."/>
            <person name="Baker D."/>
            <person name="Gharbi K."/>
            <person name="Hall N."/>
            <person name="Watson M."/>
            <person name="Adriaenssens E.M."/>
            <person name="Foster-Nyarko E."/>
            <person name="Jarju S."/>
            <person name="Secka A."/>
            <person name="Antonio M."/>
            <person name="Oren A."/>
            <person name="Chaudhuri R.R."/>
            <person name="La Ragione R."/>
            <person name="Hildebrand F."/>
            <person name="Pallen M.J."/>
        </authorList>
    </citation>
    <scope>NUCLEOTIDE SEQUENCE</scope>
    <source>
        <strain evidence="18">CHK147-3167</strain>
    </source>
</reference>
<dbReference type="PROSITE" id="PS01242">
    <property type="entry name" value="ZF_FPG_1"/>
    <property type="match status" value="1"/>
</dbReference>
<evidence type="ECO:0000256" key="7">
    <source>
        <dbReference type="ARBA" id="ARBA00022801"/>
    </source>
</evidence>
<feature type="active site" description="Proton donor" evidence="15">
    <location>
        <position position="3"/>
    </location>
</feature>
<protein>
    <recommendedName>
        <fullName evidence="15">Formamidopyrimidine-DNA glycosylase</fullName>
        <shortName evidence="15">Fapy-DNA glycosylase</shortName>
        <ecNumber evidence="15">3.2.2.23</ecNumber>
    </recommendedName>
    <alternativeName>
        <fullName evidence="15">DNA-(apurinic or apyrimidinic site) lyase MutM</fullName>
        <shortName evidence="15">AP lyase MutM</shortName>
        <ecNumber evidence="15">4.2.99.18</ecNumber>
    </alternativeName>
</protein>
<dbReference type="PANTHER" id="PTHR22993:SF9">
    <property type="entry name" value="FORMAMIDOPYRIMIDINE-DNA GLYCOSYLASE"/>
    <property type="match status" value="1"/>
</dbReference>
<dbReference type="InterPro" id="IPR010979">
    <property type="entry name" value="Ribosomal_uS13-like_H2TH"/>
</dbReference>
<dbReference type="CDD" id="cd08966">
    <property type="entry name" value="EcFpg-like_N"/>
    <property type="match status" value="1"/>
</dbReference>
<feature type="domain" description="Formamidopyrimidine-DNA glycosylase catalytic" evidence="17">
    <location>
        <begin position="2"/>
        <end position="114"/>
    </location>
</feature>
<dbReference type="PANTHER" id="PTHR22993">
    <property type="entry name" value="FORMAMIDOPYRIMIDINE-DNA GLYCOSYLASE"/>
    <property type="match status" value="1"/>
</dbReference>
<feature type="active site" description="Proton donor; for delta-elimination activity" evidence="15">
    <location>
        <position position="259"/>
    </location>
</feature>
<dbReference type="FunFam" id="1.10.8.50:FF:000003">
    <property type="entry name" value="Formamidopyrimidine-DNA glycosylase"/>
    <property type="match status" value="1"/>
</dbReference>
<comment type="catalytic activity">
    <reaction evidence="1 15">
        <text>Hydrolysis of DNA containing ring-opened 7-methylguanine residues, releasing 2,6-diamino-4-hydroxy-5-(N-methyl)formamidopyrimidine.</text>
        <dbReference type="EC" id="3.2.2.23"/>
    </reaction>
</comment>
<keyword evidence="9 15" id="KW-0238">DNA-binding</keyword>
<comment type="caution">
    <text evidence="18">The sequence shown here is derived from an EMBL/GenBank/DDBJ whole genome shotgun (WGS) entry which is preliminary data.</text>
</comment>
<feature type="binding site" evidence="15">
    <location>
        <position position="92"/>
    </location>
    <ligand>
        <name>DNA</name>
        <dbReference type="ChEBI" id="CHEBI:16991"/>
    </ligand>
</feature>
<gene>
    <name evidence="15 18" type="primary">mutM</name>
    <name evidence="15" type="synonym">fpg</name>
    <name evidence="18" type="ORF">IAB27_00645</name>
</gene>
<accession>A0A9D0ZPZ5</accession>
<keyword evidence="10 15" id="KW-0234">DNA repair</keyword>
<sequence length="269" mass="31122">MPELPEVETVKNTLKNIVIGKKIIASNIYWDNIIAYPKPKEFKQKIKNQTINDVKRRGKWLMFELDDYFLLSHLRMEGKYFFKHEKDPLNKHEHVTFTFSDGTELRYHDTRKFGKMYLLDKENVNNVKPLSDLGLEPWDENLTPNYLKSKFKNKPVKTELLDQSIIVGIGNIYADEILFLSKINPEEIASNLSTVKLKRIIENTKKVLETAINYGGTTIKSYESSEGVHGRFQSKLLVHTKETCPKCGTKISKIVVGGRSTYFCPKCQK</sequence>
<dbReference type="PROSITE" id="PS51066">
    <property type="entry name" value="ZF_FPG_2"/>
    <property type="match status" value="1"/>
</dbReference>
<keyword evidence="13 15" id="KW-0326">Glycosidase</keyword>
<dbReference type="EC" id="4.2.99.18" evidence="15"/>
<name>A0A9D0ZPZ5_9FIRM</name>
<dbReference type="InterPro" id="IPR020629">
    <property type="entry name" value="FPG_Glyclase"/>
</dbReference>
<dbReference type="PROSITE" id="PS51068">
    <property type="entry name" value="FPG_CAT"/>
    <property type="match status" value="1"/>
</dbReference>
<evidence type="ECO:0000313" key="19">
    <source>
        <dbReference type="Proteomes" id="UP000886786"/>
    </source>
</evidence>
<dbReference type="SUPFAM" id="SSF57716">
    <property type="entry name" value="Glucocorticoid receptor-like (DNA-binding domain)"/>
    <property type="match status" value="1"/>
</dbReference>
<dbReference type="Proteomes" id="UP000886786">
    <property type="component" value="Unassembled WGS sequence"/>
</dbReference>